<feature type="region of interest" description="Disordered" evidence="1">
    <location>
        <begin position="1"/>
        <end position="32"/>
    </location>
</feature>
<proteinExistence type="predicted"/>
<keyword evidence="3" id="KW-1185">Reference proteome</keyword>
<dbReference type="AlphaFoldDB" id="A0AAJ0G114"/>
<evidence type="ECO:0000313" key="3">
    <source>
        <dbReference type="Proteomes" id="UP001251528"/>
    </source>
</evidence>
<sequence>MPPKTKVAVAKANNPESKVTEPTPKTVDERTTQRFYQTNPVERRFEEVGFPDLTAQEKKAYTYTKLILPVADHKVPLSNKSEREYWKQVTKDGLPIRRLKKGYTWGQDRSGRDIGTYKLGDFEQRSFKSARLSALDILHRQFLSKRRQAFAAGNAELSDQDISEEKIRRKEMAALKRELYGEITGSLANDPEWDDVIPIPHSEPNDALAKIAYPDDYAEGGYRRL</sequence>
<dbReference type="EC" id="2.5.1.5" evidence="2"/>
<dbReference type="EMBL" id="JASWJB010000033">
    <property type="protein sequence ID" value="KAK2608750.1"/>
    <property type="molecule type" value="Genomic_DNA"/>
</dbReference>
<accession>A0AAJ0G114</accession>
<reference evidence="2" key="1">
    <citation type="submission" date="2023-06" db="EMBL/GenBank/DDBJ databases">
        <title>Conoideocrella luteorostrata (Hypocreales: Clavicipitaceae), a potential biocontrol fungus for elongate hemlock scale in United States Christmas tree production areas.</title>
        <authorList>
            <person name="Barrett H."/>
            <person name="Lovett B."/>
            <person name="Macias A.M."/>
            <person name="Stajich J.E."/>
            <person name="Kasson M.T."/>
        </authorList>
    </citation>
    <scope>NUCLEOTIDE SEQUENCE</scope>
    <source>
        <strain evidence="2">ARSEF 14590</strain>
    </source>
</reference>
<gene>
    <name evidence="2" type="primary">RAM2_1</name>
    <name evidence="2" type="ORF">QQS21_002739</name>
</gene>
<keyword evidence="2" id="KW-0808">Transferase</keyword>
<dbReference type="GO" id="GO:0033844">
    <property type="term" value="F:galactose-6-sulfurylase activity"/>
    <property type="evidence" value="ECO:0007669"/>
    <property type="project" value="UniProtKB-EC"/>
</dbReference>
<organism evidence="2 3">
    <name type="scientific">Conoideocrella luteorostrata</name>
    <dbReference type="NCBI Taxonomy" id="1105319"/>
    <lineage>
        <taxon>Eukaryota</taxon>
        <taxon>Fungi</taxon>
        <taxon>Dikarya</taxon>
        <taxon>Ascomycota</taxon>
        <taxon>Pezizomycotina</taxon>
        <taxon>Sordariomycetes</taxon>
        <taxon>Hypocreomycetidae</taxon>
        <taxon>Hypocreales</taxon>
        <taxon>Clavicipitaceae</taxon>
        <taxon>Conoideocrella</taxon>
    </lineage>
</organism>
<evidence type="ECO:0000313" key="2">
    <source>
        <dbReference type="EMBL" id="KAK2608750.1"/>
    </source>
</evidence>
<dbReference type="Proteomes" id="UP001251528">
    <property type="component" value="Unassembled WGS sequence"/>
</dbReference>
<protein>
    <submittedName>
        <fullName evidence="2">CAAX geranylgeranyltransferase alpha subunit</fullName>
        <ecNumber evidence="2">2.5.1.5</ecNumber>
    </submittedName>
</protein>
<evidence type="ECO:0000256" key="1">
    <source>
        <dbReference type="SAM" id="MobiDB-lite"/>
    </source>
</evidence>
<comment type="caution">
    <text evidence="2">The sequence shown here is derived from an EMBL/GenBank/DDBJ whole genome shotgun (WGS) entry which is preliminary data.</text>
</comment>
<name>A0AAJ0G114_9HYPO</name>